<evidence type="ECO:0000313" key="2">
    <source>
        <dbReference type="EMBL" id="GAA3706129.1"/>
    </source>
</evidence>
<name>A0ABP7DLM3_9MICO</name>
<feature type="region of interest" description="Disordered" evidence="1">
    <location>
        <begin position="204"/>
        <end position="236"/>
    </location>
</feature>
<reference evidence="3" key="1">
    <citation type="journal article" date="2019" name="Int. J. Syst. Evol. Microbiol.">
        <title>The Global Catalogue of Microorganisms (GCM) 10K type strain sequencing project: providing services to taxonomists for standard genome sequencing and annotation.</title>
        <authorList>
            <consortium name="The Broad Institute Genomics Platform"/>
            <consortium name="The Broad Institute Genome Sequencing Center for Infectious Disease"/>
            <person name="Wu L."/>
            <person name="Ma J."/>
        </authorList>
    </citation>
    <scope>NUCLEOTIDE SEQUENCE [LARGE SCALE GENOMIC DNA]</scope>
    <source>
        <strain evidence="3">JCM 17125</strain>
    </source>
</reference>
<feature type="region of interest" description="Disordered" evidence="1">
    <location>
        <begin position="252"/>
        <end position="271"/>
    </location>
</feature>
<comment type="caution">
    <text evidence="2">The sequence shown here is derived from an EMBL/GenBank/DDBJ whole genome shotgun (WGS) entry which is preliminary data.</text>
</comment>
<dbReference type="Proteomes" id="UP001501468">
    <property type="component" value="Unassembled WGS sequence"/>
</dbReference>
<keyword evidence="3" id="KW-1185">Reference proteome</keyword>
<proteinExistence type="predicted"/>
<organism evidence="2 3">
    <name type="scientific">Terrabacter ginsenosidimutans</name>
    <dbReference type="NCBI Taxonomy" id="490575"/>
    <lineage>
        <taxon>Bacteria</taxon>
        <taxon>Bacillati</taxon>
        <taxon>Actinomycetota</taxon>
        <taxon>Actinomycetes</taxon>
        <taxon>Micrococcales</taxon>
        <taxon>Intrasporangiaceae</taxon>
        <taxon>Terrabacter</taxon>
    </lineage>
</organism>
<evidence type="ECO:0000313" key="3">
    <source>
        <dbReference type="Proteomes" id="UP001501468"/>
    </source>
</evidence>
<sequence length="271" mass="29122">MSNASQQMAHPDSSAVDGEIKTLRFGQFSLIDVPEVKSSVFSAVGEAILREWALSPTGVMARISCPVDADDDSVRAVAAAGDLVHRWPGTPIGVIAESSSLRDQLAHDPMGRYLRLGPTIPAVWPHMWVEGIASSLTMELIPALRASEDARSAATRACLDWGLAPMIPRVSPLIGRMVRRSVLEGAGDLHLSLSQHRTRIRIVVEDDAPRPPQDADPQKARRRALAPSAAEPCASRGEFNVGSRHFSWAVCEPRGHGLSPSGGAQRRTPVA</sequence>
<evidence type="ECO:0000256" key="1">
    <source>
        <dbReference type="SAM" id="MobiDB-lite"/>
    </source>
</evidence>
<accession>A0ABP7DLM3</accession>
<gene>
    <name evidence="2" type="ORF">GCM10022399_23590</name>
</gene>
<dbReference type="EMBL" id="BAABDC010000003">
    <property type="protein sequence ID" value="GAA3706129.1"/>
    <property type="molecule type" value="Genomic_DNA"/>
</dbReference>
<protein>
    <submittedName>
        <fullName evidence="2">Uncharacterized protein</fullName>
    </submittedName>
</protein>
<dbReference type="RefSeq" id="WP_344946303.1">
    <property type="nucleotide sequence ID" value="NZ_BAABDC010000003.1"/>
</dbReference>